<feature type="compositionally biased region" description="Basic and acidic residues" evidence="1">
    <location>
        <begin position="248"/>
        <end position="263"/>
    </location>
</feature>
<reference evidence="2" key="1">
    <citation type="submission" date="2022-10" db="EMBL/GenBank/DDBJ databases">
        <title>Completed Genome Sequence of two octocoral isolated bacterium, Endozoicomonas euniceicola EF212T and Endozoicomonas gorgoniicola PS125T.</title>
        <authorList>
            <person name="Chiou Y.-J."/>
            <person name="Chen Y.-H."/>
        </authorList>
    </citation>
    <scope>NUCLEOTIDE SEQUENCE</scope>
    <source>
        <strain evidence="2">EF212</strain>
    </source>
</reference>
<name>A0ABY6GMX2_9GAMM</name>
<feature type="compositionally biased region" description="Polar residues" evidence="1">
    <location>
        <begin position="281"/>
        <end position="296"/>
    </location>
</feature>
<dbReference type="EMBL" id="CP103300">
    <property type="protein sequence ID" value="UYM14077.1"/>
    <property type="molecule type" value="Genomic_DNA"/>
</dbReference>
<evidence type="ECO:0000313" key="3">
    <source>
        <dbReference type="Proteomes" id="UP001163255"/>
    </source>
</evidence>
<proteinExistence type="predicted"/>
<protein>
    <submittedName>
        <fullName evidence="2">Uncharacterized protein</fullName>
    </submittedName>
</protein>
<evidence type="ECO:0000256" key="1">
    <source>
        <dbReference type="SAM" id="MobiDB-lite"/>
    </source>
</evidence>
<evidence type="ECO:0000313" key="2">
    <source>
        <dbReference type="EMBL" id="UYM14077.1"/>
    </source>
</evidence>
<accession>A0ABY6GMX2</accession>
<dbReference type="Proteomes" id="UP001163255">
    <property type="component" value="Chromosome"/>
</dbReference>
<feature type="region of interest" description="Disordered" evidence="1">
    <location>
        <begin position="276"/>
        <end position="318"/>
    </location>
</feature>
<feature type="region of interest" description="Disordered" evidence="1">
    <location>
        <begin position="227"/>
        <end position="264"/>
    </location>
</feature>
<gene>
    <name evidence="2" type="ORF">NX720_14285</name>
</gene>
<organism evidence="2 3">
    <name type="scientific">Endozoicomonas euniceicola</name>
    <dbReference type="NCBI Taxonomy" id="1234143"/>
    <lineage>
        <taxon>Bacteria</taxon>
        <taxon>Pseudomonadati</taxon>
        <taxon>Pseudomonadota</taxon>
        <taxon>Gammaproteobacteria</taxon>
        <taxon>Oceanospirillales</taxon>
        <taxon>Endozoicomonadaceae</taxon>
        <taxon>Endozoicomonas</taxon>
    </lineage>
</organism>
<dbReference type="RefSeq" id="WP_262595479.1">
    <property type="nucleotide sequence ID" value="NZ_CP103300.1"/>
</dbReference>
<sequence>MKVLKLILQQVLFFLLAIMALNLQATNNFKFVNKKNNRHTEIKVEKIKDEGRYYLRVYSETRLEGGSLIINSMRMPLKSSGTGGELPTSESGEEQDGQHLVFSLLTRELLIRKSQTGHSEPCHILMPFGFFADGTIRINGLLRNVTVLQNISGSDFAIHGYLSPEPNRSFGLELNEEQDDQTSVHVIGTVAFNPDDGQLTRFDISPSGHNTNTTVNFRGVLQPFDRPNVVSEQGYDGQNEGAVASDGNQDKEGIKDDQPDDSRPFSINIPANDLSLVGGLQSRTPADQLDSRTSVLGSVEGAGAWNKGDTGGHSPADQ</sequence>
<keyword evidence="3" id="KW-1185">Reference proteome</keyword>